<feature type="coiled-coil region" evidence="1">
    <location>
        <begin position="10"/>
        <end position="48"/>
    </location>
</feature>
<gene>
    <name evidence="2" type="ORF">CAV_0877</name>
</gene>
<accession>A0A222MXA0</accession>
<dbReference type="KEGG" id="cavi:CAV_0877"/>
<organism evidence="2 3">
    <name type="scientific">Campylobacter avium LMG 24591</name>
    <dbReference type="NCBI Taxonomy" id="522484"/>
    <lineage>
        <taxon>Bacteria</taxon>
        <taxon>Pseudomonadati</taxon>
        <taxon>Campylobacterota</taxon>
        <taxon>Epsilonproteobacteria</taxon>
        <taxon>Campylobacterales</taxon>
        <taxon>Campylobacteraceae</taxon>
        <taxon>Campylobacter</taxon>
    </lineage>
</organism>
<name>A0A222MXA0_9BACT</name>
<dbReference type="RefSeq" id="WP_094325294.1">
    <property type="nucleotide sequence ID" value="NZ_CP022347.1"/>
</dbReference>
<proteinExistence type="predicted"/>
<protein>
    <submittedName>
        <fullName evidence="2">Uncharacterized protein</fullName>
    </submittedName>
</protein>
<evidence type="ECO:0000256" key="1">
    <source>
        <dbReference type="SAM" id="Coils"/>
    </source>
</evidence>
<keyword evidence="1" id="KW-0175">Coiled coil</keyword>
<dbReference type="AlphaFoldDB" id="A0A222MXA0"/>
<evidence type="ECO:0000313" key="3">
    <source>
        <dbReference type="Proteomes" id="UP000201169"/>
    </source>
</evidence>
<keyword evidence="3" id="KW-1185">Reference proteome</keyword>
<sequence length="97" mass="11674">MAVNYNELDISELDDLYIKSNQKLKNLRKKHEKILEEIENNIYDKENILKVIYAKENFVKFKDSKLYKDLQEYKKENPKGYERLEQELMQDIANGAD</sequence>
<dbReference type="EMBL" id="CP022347">
    <property type="protein sequence ID" value="ASQ30539.1"/>
    <property type="molecule type" value="Genomic_DNA"/>
</dbReference>
<dbReference type="Proteomes" id="UP000201169">
    <property type="component" value="Chromosome"/>
</dbReference>
<evidence type="ECO:0000313" key="2">
    <source>
        <dbReference type="EMBL" id="ASQ30539.1"/>
    </source>
</evidence>
<reference evidence="2 3" key="1">
    <citation type="submission" date="2017-07" db="EMBL/GenBank/DDBJ databases">
        <title>Analysis of two Campylobacter avium genomes and identification of a novel hippuricase gene.</title>
        <authorList>
            <person name="Miller W.G."/>
            <person name="Chapman M.H."/>
            <person name="Yee E."/>
            <person name="Revez J."/>
            <person name="Bono J.L."/>
            <person name="Rossi M."/>
        </authorList>
    </citation>
    <scope>NUCLEOTIDE SEQUENCE [LARGE SCALE GENOMIC DNA]</scope>
    <source>
        <strain evidence="2 3">LMG 24591</strain>
    </source>
</reference>